<dbReference type="Proteomes" id="UP000289775">
    <property type="component" value="Unassembled WGS sequence"/>
</dbReference>
<dbReference type="PANTHER" id="PTHR23416">
    <property type="entry name" value="SIALIC ACID SYNTHASE-RELATED"/>
    <property type="match status" value="1"/>
</dbReference>
<dbReference type="CDD" id="cd04647">
    <property type="entry name" value="LbH_MAT_like"/>
    <property type="match status" value="1"/>
</dbReference>
<evidence type="ECO:0000256" key="1">
    <source>
        <dbReference type="ARBA" id="ARBA00007274"/>
    </source>
</evidence>
<evidence type="ECO:0000313" key="4">
    <source>
        <dbReference type="Proteomes" id="UP000289775"/>
    </source>
</evidence>
<evidence type="ECO:0000256" key="2">
    <source>
        <dbReference type="ARBA" id="ARBA00022679"/>
    </source>
</evidence>
<proteinExistence type="inferred from homology"/>
<reference evidence="3 4" key="1">
    <citation type="submission" date="2014-12" db="EMBL/GenBank/DDBJ databases">
        <title>Genome sequence of Flavobacterium beibuense RSKm HC5.</title>
        <authorList>
            <person name="Kim J.F."/>
            <person name="Song J.Y."/>
            <person name="Kwak M.-J."/>
            <person name="Lee S.-W."/>
        </authorList>
    </citation>
    <scope>NUCLEOTIDE SEQUENCE [LARGE SCALE GENOMIC DNA]</scope>
    <source>
        <strain evidence="3 4">RSKm HC5</strain>
    </source>
</reference>
<dbReference type="SUPFAM" id="SSF51161">
    <property type="entry name" value="Trimeric LpxA-like enzymes"/>
    <property type="match status" value="1"/>
</dbReference>
<keyword evidence="4" id="KW-1185">Reference proteome</keyword>
<dbReference type="GO" id="GO:0005829">
    <property type="term" value="C:cytosol"/>
    <property type="evidence" value="ECO:0007669"/>
    <property type="project" value="TreeGrafter"/>
</dbReference>
<evidence type="ECO:0000313" key="3">
    <source>
        <dbReference type="EMBL" id="RYJ45592.1"/>
    </source>
</evidence>
<dbReference type="RefSeq" id="WP_129749366.1">
    <property type="nucleotide sequence ID" value="NZ_JUIW01000001.1"/>
</dbReference>
<name>A0A444WIT3_9FLAO</name>
<keyword evidence="2 3" id="KW-0808">Transferase</keyword>
<gene>
    <name evidence="3" type="ORF">NU09_0184</name>
</gene>
<dbReference type="GO" id="GO:0008374">
    <property type="term" value="F:O-acyltransferase activity"/>
    <property type="evidence" value="ECO:0007669"/>
    <property type="project" value="TreeGrafter"/>
</dbReference>
<dbReference type="OrthoDB" id="9812571at2"/>
<dbReference type="InterPro" id="IPR011004">
    <property type="entry name" value="Trimer_LpxA-like_sf"/>
</dbReference>
<dbReference type="EMBL" id="JUIW01000001">
    <property type="protein sequence ID" value="RYJ45592.1"/>
    <property type="molecule type" value="Genomic_DNA"/>
</dbReference>
<sequence>MKSLKNQLFYVLPLWFVQLITNWLPDNRLVIGFRGWLAHFFIKECGKRFQLGRDVTLLNTSNLRIGDDVYIAKGSWLNAMGGLSIEDEVVIAPYVVVSTLQHVFKDNSVRFGGSIAGEVHIGKGTWLAAHSSVKCGVTIGKGNLVAANSFVVKSTKDNVILSGVPAVFVKKNEDGEASFFSRGEYEEKK</sequence>
<dbReference type="AlphaFoldDB" id="A0A444WIT3"/>
<dbReference type="InterPro" id="IPR051159">
    <property type="entry name" value="Hexapeptide_acetyltransf"/>
</dbReference>
<comment type="caution">
    <text evidence="3">The sequence shown here is derived from an EMBL/GenBank/DDBJ whole genome shotgun (WGS) entry which is preliminary data.</text>
</comment>
<comment type="similarity">
    <text evidence="1">Belongs to the transferase hexapeptide repeat family.</text>
</comment>
<accession>A0A444WIT3</accession>
<protein>
    <submittedName>
        <fullName evidence="3">Hexapeptide repeat-containing transferase</fullName>
    </submittedName>
</protein>
<dbReference type="PANTHER" id="PTHR23416:SF23">
    <property type="entry name" value="ACETYLTRANSFERASE C18B11.09C-RELATED"/>
    <property type="match status" value="1"/>
</dbReference>
<dbReference type="Gene3D" id="2.160.10.10">
    <property type="entry name" value="Hexapeptide repeat proteins"/>
    <property type="match status" value="1"/>
</dbReference>
<organism evidence="3 4">
    <name type="scientific">Flavobacterium beibuense</name>
    <dbReference type="NCBI Taxonomy" id="657326"/>
    <lineage>
        <taxon>Bacteria</taxon>
        <taxon>Pseudomonadati</taxon>
        <taxon>Bacteroidota</taxon>
        <taxon>Flavobacteriia</taxon>
        <taxon>Flavobacteriales</taxon>
        <taxon>Flavobacteriaceae</taxon>
        <taxon>Flavobacterium</taxon>
    </lineage>
</organism>